<dbReference type="Gene3D" id="3.30.70.1890">
    <property type="match status" value="1"/>
</dbReference>
<organism evidence="3 4">
    <name type="scientific">Saccharibacillus endophyticus</name>
    <dbReference type="NCBI Taxonomy" id="2060666"/>
    <lineage>
        <taxon>Bacteria</taxon>
        <taxon>Bacillati</taxon>
        <taxon>Bacillota</taxon>
        <taxon>Bacilli</taxon>
        <taxon>Bacillales</taxon>
        <taxon>Paenibacillaceae</taxon>
        <taxon>Saccharibacillus</taxon>
    </lineage>
</organism>
<reference evidence="4" key="1">
    <citation type="journal article" date="2019" name="Int. J. Syst. Evol. Microbiol.">
        <title>The Global Catalogue of Microorganisms (GCM) 10K type strain sequencing project: providing services to taxonomists for standard genome sequencing and annotation.</title>
        <authorList>
            <consortium name="The Broad Institute Genomics Platform"/>
            <consortium name="The Broad Institute Genome Sequencing Center for Infectious Disease"/>
            <person name="Wu L."/>
            <person name="Ma J."/>
        </authorList>
    </citation>
    <scope>NUCLEOTIDE SEQUENCE [LARGE SCALE GENOMIC DNA]</scope>
    <source>
        <strain evidence="4">CCM 8702</strain>
    </source>
</reference>
<evidence type="ECO:0000259" key="2">
    <source>
        <dbReference type="Pfam" id="PF01881"/>
    </source>
</evidence>
<dbReference type="PANTHER" id="PTHR36984:SF3">
    <property type="entry name" value="CRISPR-ASSOCIATED ENDORIBONUCLEASE CAS6"/>
    <property type="match status" value="1"/>
</dbReference>
<dbReference type="RefSeq" id="WP_172247324.1">
    <property type="nucleotide sequence ID" value="NZ_BMDD01000002.1"/>
</dbReference>
<keyword evidence="1" id="KW-0051">Antiviral defense</keyword>
<dbReference type="Proteomes" id="UP000605427">
    <property type="component" value="Unassembled WGS sequence"/>
</dbReference>
<dbReference type="InterPro" id="IPR049435">
    <property type="entry name" value="Cas_Cas6_C"/>
</dbReference>
<dbReference type="Gene3D" id="3.30.70.1900">
    <property type="match status" value="1"/>
</dbReference>
<name>A0ABQ1ZSI2_9BACL</name>
<accession>A0ABQ1ZSI2</accession>
<dbReference type="EMBL" id="BMDD01000002">
    <property type="protein sequence ID" value="GGH78288.1"/>
    <property type="molecule type" value="Genomic_DNA"/>
</dbReference>
<protein>
    <submittedName>
        <fullName evidence="3">CRISPR-associated endoribonuclease Cas6</fullName>
    </submittedName>
</protein>
<dbReference type="PANTHER" id="PTHR36984">
    <property type="entry name" value="CRISPR-ASSOCIATED ENDORIBONUCLEASE CAS6 1"/>
    <property type="match status" value="1"/>
</dbReference>
<dbReference type="Pfam" id="PF01881">
    <property type="entry name" value="Cas_Cas6_C"/>
    <property type="match status" value="1"/>
</dbReference>
<dbReference type="InterPro" id="IPR010156">
    <property type="entry name" value="CRISPR-assoc_prot_Cas6"/>
</dbReference>
<feature type="domain" description="CRISPR associated protein Cas6 C-terminal" evidence="2">
    <location>
        <begin position="115"/>
        <end position="240"/>
    </location>
</feature>
<dbReference type="CDD" id="cd21140">
    <property type="entry name" value="Cas6_I-like"/>
    <property type="match status" value="1"/>
</dbReference>
<sequence>MRLAVTYDVESLPVDYRMPMLSLVKESLRRANPKYFEKLYVAGEGKMKPFSTAVYLHRFAYENDRIKLDAFTLTISSPDMEFMLHLFNGLQQIAEYRTDGTIWKRTQIRMVQETDIVGDRVWFRTLSPVLIEDRNGKPLGPEQPHYVEEFGYFAEMRIRELTGREPYRPIVMQPGNMRKQIVKERNSVFRQQFGNEQGQRWLYYTAYQGTLKLEGHPEDLKLLYQAGVGKRASQSFGLLDYVREEG</sequence>
<evidence type="ECO:0000313" key="3">
    <source>
        <dbReference type="EMBL" id="GGH78288.1"/>
    </source>
</evidence>
<keyword evidence="4" id="KW-1185">Reference proteome</keyword>
<comment type="caution">
    <text evidence="3">The sequence shown here is derived from an EMBL/GenBank/DDBJ whole genome shotgun (WGS) entry which is preliminary data.</text>
</comment>
<proteinExistence type="predicted"/>
<dbReference type="InterPro" id="IPR045747">
    <property type="entry name" value="CRISPR-assoc_prot_Cas6_N_sf"/>
</dbReference>
<evidence type="ECO:0000256" key="1">
    <source>
        <dbReference type="ARBA" id="ARBA00023118"/>
    </source>
</evidence>
<evidence type="ECO:0000313" key="4">
    <source>
        <dbReference type="Proteomes" id="UP000605427"/>
    </source>
</evidence>
<dbReference type="NCBIfam" id="TIGR01877">
    <property type="entry name" value="cas_cas6"/>
    <property type="match status" value="1"/>
</dbReference>
<gene>
    <name evidence="3" type="primary">cas6_4</name>
    <name evidence="3" type="ORF">GCM10007362_23360</name>
</gene>